<keyword evidence="2" id="KW-0472">Membrane</keyword>
<organism evidence="4 5">
    <name type="scientific">Streptomyces olivoverticillatus</name>
    <dbReference type="NCBI Taxonomy" id="66427"/>
    <lineage>
        <taxon>Bacteria</taxon>
        <taxon>Bacillati</taxon>
        <taxon>Actinomycetota</taxon>
        <taxon>Actinomycetes</taxon>
        <taxon>Kitasatosporales</taxon>
        <taxon>Streptomycetaceae</taxon>
        <taxon>Streptomyces</taxon>
    </lineage>
</organism>
<feature type="transmembrane region" description="Helical" evidence="2">
    <location>
        <begin position="59"/>
        <end position="81"/>
    </location>
</feature>
<feature type="transmembrane region" description="Helical" evidence="2">
    <location>
        <begin position="247"/>
        <end position="272"/>
    </location>
</feature>
<evidence type="ECO:0000313" key="4">
    <source>
        <dbReference type="EMBL" id="MBB4892441.1"/>
    </source>
</evidence>
<dbReference type="InterPro" id="IPR002656">
    <property type="entry name" value="Acyl_transf_3_dom"/>
</dbReference>
<dbReference type="RefSeq" id="WP_184347452.1">
    <property type="nucleotide sequence ID" value="NZ_JACHJH010000002.1"/>
</dbReference>
<dbReference type="AlphaFoldDB" id="A0A7W7LMR8"/>
<dbReference type="Proteomes" id="UP000556084">
    <property type="component" value="Unassembled WGS sequence"/>
</dbReference>
<keyword evidence="2" id="KW-1133">Transmembrane helix</keyword>
<keyword evidence="2" id="KW-0812">Transmembrane</keyword>
<dbReference type="GO" id="GO:0016747">
    <property type="term" value="F:acyltransferase activity, transferring groups other than amino-acyl groups"/>
    <property type="evidence" value="ECO:0007669"/>
    <property type="project" value="InterPro"/>
</dbReference>
<feature type="transmembrane region" description="Helical" evidence="2">
    <location>
        <begin position="320"/>
        <end position="342"/>
    </location>
</feature>
<feature type="transmembrane region" description="Helical" evidence="2">
    <location>
        <begin position="279"/>
        <end position="300"/>
    </location>
</feature>
<reference evidence="4 5" key="1">
    <citation type="submission" date="2020-08" db="EMBL/GenBank/DDBJ databases">
        <title>Genomic Encyclopedia of Type Strains, Phase III (KMG-III): the genomes of soil and plant-associated and newly described type strains.</title>
        <authorList>
            <person name="Whitman W."/>
        </authorList>
    </citation>
    <scope>NUCLEOTIDE SEQUENCE [LARGE SCALE GENOMIC DNA]</scope>
    <source>
        <strain evidence="4 5">CECT 3266</strain>
    </source>
</reference>
<feature type="domain" description="Acyltransferase 3" evidence="3">
    <location>
        <begin position="29"/>
        <end position="335"/>
    </location>
</feature>
<feature type="transmembrane region" description="Helical" evidence="2">
    <location>
        <begin position="93"/>
        <end position="112"/>
    </location>
</feature>
<dbReference type="EMBL" id="JACHJH010000002">
    <property type="protein sequence ID" value="MBB4892441.1"/>
    <property type="molecule type" value="Genomic_DNA"/>
</dbReference>
<dbReference type="PANTHER" id="PTHR37312">
    <property type="entry name" value="MEMBRANE-BOUND ACYLTRANSFERASE YKRP-RELATED"/>
    <property type="match status" value="1"/>
</dbReference>
<keyword evidence="4" id="KW-0808">Transferase</keyword>
<proteinExistence type="predicted"/>
<evidence type="ECO:0000313" key="5">
    <source>
        <dbReference type="Proteomes" id="UP000556084"/>
    </source>
</evidence>
<evidence type="ECO:0000256" key="1">
    <source>
        <dbReference type="SAM" id="MobiDB-lite"/>
    </source>
</evidence>
<evidence type="ECO:0000259" key="3">
    <source>
        <dbReference type="Pfam" id="PF01757"/>
    </source>
</evidence>
<dbReference type="PANTHER" id="PTHR37312:SF1">
    <property type="entry name" value="MEMBRANE-BOUND ACYLTRANSFERASE YKRP-RELATED"/>
    <property type="match status" value="1"/>
</dbReference>
<sequence length="361" mass="40563">MSPTATPASVAPVSRPAAAETPAPAGRDPFFDNAKYLAIVLVALGHAWEPLTHTSRAAMALYMTVYTFHMPAFILISGYFSRGFDMSLPKVKRLVTGVVVPYLVFEVAYTYFQHWADRGSPPEAISLTNPWYLNWFLAALFIWRITTPLWQAVRWPVPLAFVIAVLAALSPEIGSDFDLQRVLQFLPYFVIGLNLKRSHFELVRRRWVRVAAVPVFACAVAVAYALAPTLDTGWLYRNSSVKDLHHAAWTAPVMTLALFACSAVLTACFLAWVPRRATWFTALGAGTLYGYLLHGFLIKLSRWWEWYDAYAWVRKPVGEVVVTLIAATVITVLCTAPVRRVFRCVMEPRMEWAFKQAAAKK</sequence>
<feature type="transmembrane region" description="Helical" evidence="2">
    <location>
        <begin position="124"/>
        <end position="143"/>
    </location>
</feature>
<protein>
    <submittedName>
        <fullName evidence="4">Fucose 4-O-acetylase-like acetyltransferase</fullName>
    </submittedName>
</protein>
<feature type="region of interest" description="Disordered" evidence="1">
    <location>
        <begin position="1"/>
        <end position="24"/>
    </location>
</feature>
<dbReference type="Pfam" id="PF01757">
    <property type="entry name" value="Acyl_transf_3"/>
    <property type="match status" value="1"/>
</dbReference>
<evidence type="ECO:0000256" key="2">
    <source>
        <dbReference type="SAM" id="Phobius"/>
    </source>
</evidence>
<comment type="caution">
    <text evidence="4">The sequence shown here is derived from an EMBL/GenBank/DDBJ whole genome shotgun (WGS) entry which is preliminary data.</text>
</comment>
<accession>A0A7W7LMR8</accession>
<feature type="transmembrane region" description="Helical" evidence="2">
    <location>
        <begin position="207"/>
        <end position="227"/>
    </location>
</feature>
<name>A0A7W7LMR8_9ACTN</name>
<feature type="compositionally biased region" description="Low complexity" evidence="1">
    <location>
        <begin position="1"/>
        <end position="19"/>
    </location>
</feature>
<keyword evidence="5" id="KW-1185">Reference proteome</keyword>
<dbReference type="InterPro" id="IPR052734">
    <property type="entry name" value="Nod_factor_acetyltransferase"/>
</dbReference>
<gene>
    <name evidence="4" type="ORF">FHS39_001452</name>
</gene>